<name>A0A0C2X4P6_AMAMK</name>
<proteinExistence type="predicted"/>
<evidence type="ECO:0000256" key="2">
    <source>
        <dbReference type="SAM" id="SignalP"/>
    </source>
</evidence>
<accession>A0A0C2X4P6</accession>
<reference evidence="3 4" key="1">
    <citation type="submission" date="2014-04" db="EMBL/GenBank/DDBJ databases">
        <title>Evolutionary Origins and Diversification of the Mycorrhizal Mutualists.</title>
        <authorList>
            <consortium name="DOE Joint Genome Institute"/>
            <consortium name="Mycorrhizal Genomics Consortium"/>
            <person name="Kohler A."/>
            <person name="Kuo A."/>
            <person name="Nagy L.G."/>
            <person name="Floudas D."/>
            <person name="Copeland A."/>
            <person name="Barry K.W."/>
            <person name="Cichocki N."/>
            <person name="Veneault-Fourrey C."/>
            <person name="LaButti K."/>
            <person name="Lindquist E.A."/>
            <person name="Lipzen A."/>
            <person name="Lundell T."/>
            <person name="Morin E."/>
            <person name="Murat C."/>
            <person name="Riley R."/>
            <person name="Ohm R."/>
            <person name="Sun H."/>
            <person name="Tunlid A."/>
            <person name="Henrissat B."/>
            <person name="Grigoriev I.V."/>
            <person name="Hibbett D.S."/>
            <person name="Martin F."/>
        </authorList>
    </citation>
    <scope>NUCLEOTIDE SEQUENCE [LARGE SCALE GENOMIC DNA]</scope>
    <source>
        <strain evidence="3 4">Koide BX008</strain>
    </source>
</reference>
<evidence type="ECO:0000313" key="3">
    <source>
        <dbReference type="EMBL" id="KIL63688.1"/>
    </source>
</evidence>
<feature type="signal peptide" evidence="2">
    <location>
        <begin position="1"/>
        <end position="18"/>
    </location>
</feature>
<keyword evidence="4" id="KW-1185">Reference proteome</keyword>
<dbReference type="HOGENOM" id="CLU_1440705_0_0_1"/>
<dbReference type="EMBL" id="KN818256">
    <property type="protein sequence ID" value="KIL63688.1"/>
    <property type="molecule type" value="Genomic_DNA"/>
</dbReference>
<gene>
    <name evidence="3" type="ORF">M378DRAFT_179141</name>
</gene>
<protein>
    <submittedName>
        <fullName evidence="3">Uncharacterized protein</fullName>
    </submittedName>
</protein>
<organism evidence="3 4">
    <name type="scientific">Amanita muscaria (strain Koide BX008)</name>
    <dbReference type="NCBI Taxonomy" id="946122"/>
    <lineage>
        <taxon>Eukaryota</taxon>
        <taxon>Fungi</taxon>
        <taxon>Dikarya</taxon>
        <taxon>Basidiomycota</taxon>
        <taxon>Agaricomycotina</taxon>
        <taxon>Agaricomycetes</taxon>
        <taxon>Agaricomycetidae</taxon>
        <taxon>Agaricales</taxon>
        <taxon>Pluteineae</taxon>
        <taxon>Amanitaceae</taxon>
        <taxon>Amanita</taxon>
    </lineage>
</organism>
<dbReference type="InParanoid" id="A0A0C2X4P6"/>
<feature type="region of interest" description="Disordered" evidence="1">
    <location>
        <begin position="124"/>
        <end position="153"/>
    </location>
</feature>
<feature type="chain" id="PRO_5002158720" evidence="2">
    <location>
        <begin position="19"/>
        <end position="188"/>
    </location>
</feature>
<feature type="compositionally biased region" description="Basic residues" evidence="1">
    <location>
        <begin position="135"/>
        <end position="153"/>
    </location>
</feature>
<dbReference type="AlphaFoldDB" id="A0A0C2X4P6"/>
<evidence type="ECO:0000313" key="4">
    <source>
        <dbReference type="Proteomes" id="UP000054549"/>
    </source>
</evidence>
<sequence>MKATTVAVFALTAATVSAQPIIVPREYYYAGVPRAMTDLEARWHFSFPKIHFPKIHLPKIDWHKVGNFAKTAANIGASVLLKRMEEDELYARGFIDNEDLVTRDFDDDYYLEARDFDGEYLEARDFDDDDGDRPPHRHPHDPPRLSRHGANHKKVGKYGKLWAAKGTAHRGYAARRPSRPAGNLDDLN</sequence>
<feature type="region of interest" description="Disordered" evidence="1">
    <location>
        <begin position="168"/>
        <end position="188"/>
    </location>
</feature>
<keyword evidence="2" id="KW-0732">Signal</keyword>
<evidence type="ECO:0000256" key="1">
    <source>
        <dbReference type="SAM" id="MobiDB-lite"/>
    </source>
</evidence>
<dbReference type="Proteomes" id="UP000054549">
    <property type="component" value="Unassembled WGS sequence"/>
</dbReference>